<dbReference type="PROSITE" id="PS50977">
    <property type="entry name" value="HTH_TETR_2"/>
    <property type="match status" value="1"/>
</dbReference>
<sequence>MPKIVDHNERKEKIAEAAWRVIRRDGLDSASVRRVAEEMGISLGALRHYFESQDELLAYSMRLISSRAHARIEKLPFNGEPRHDMMLVIAELLPLDEVRIAEAEVWLAFAGKAISHPAIRELSREVHQELYTGFRRTIDHLVKHKLTKADIDAELETRRLHALIDGLVVHHATYPELSNREDMLRTISYHIDCLLQA</sequence>
<dbReference type="AlphaFoldDB" id="A0A7Z2VMP3"/>
<proteinExistence type="predicted"/>
<dbReference type="GO" id="GO:0003700">
    <property type="term" value="F:DNA-binding transcription factor activity"/>
    <property type="evidence" value="ECO:0007669"/>
    <property type="project" value="TreeGrafter"/>
</dbReference>
<dbReference type="EMBL" id="CP051680">
    <property type="protein sequence ID" value="QJD86088.1"/>
    <property type="molecule type" value="Genomic_DNA"/>
</dbReference>
<evidence type="ECO:0000259" key="6">
    <source>
        <dbReference type="PROSITE" id="PS50977"/>
    </source>
</evidence>
<evidence type="ECO:0000256" key="2">
    <source>
        <dbReference type="ARBA" id="ARBA00023015"/>
    </source>
</evidence>
<dbReference type="PROSITE" id="PS01081">
    <property type="entry name" value="HTH_TETR_1"/>
    <property type="match status" value="1"/>
</dbReference>
<dbReference type="InterPro" id="IPR050109">
    <property type="entry name" value="HTH-type_TetR-like_transc_reg"/>
</dbReference>
<gene>
    <name evidence="7" type="ORF">HH215_24860</name>
</gene>
<evidence type="ECO:0000256" key="4">
    <source>
        <dbReference type="ARBA" id="ARBA00023163"/>
    </source>
</evidence>
<keyword evidence="3 5" id="KW-0238">DNA-binding</keyword>
<organism evidence="7 8">
    <name type="scientific">Cohnella herbarum</name>
    <dbReference type="NCBI Taxonomy" id="2728023"/>
    <lineage>
        <taxon>Bacteria</taxon>
        <taxon>Bacillati</taxon>
        <taxon>Bacillota</taxon>
        <taxon>Bacilli</taxon>
        <taxon>Bacillales</taxon>
        <taxon>Paenibacillaceae</taxon>
        <taxon>Cohnella</taxon>
    </lineage>
</organism>
<feature type="domain" description="HTH tetR-type" evidence="6">
    <location>
        <begin position="8"/>
        <end position="68"/>
    </location>
</feature>
<feature type="DNA-binding region" description="H-T-H motif" evidence="5">
    <location>
        <begin position="31"/>
        <end position="50"/>
    </location>
</feature>
<dbReference type="InterPro" id="IPR023772">
    <property type="entry name" value="DNA-bd_HTH_TetR-type_CS"/>
</dbReference>
<dbReference type="SUPFAM" id="SSF48498">
    <property type="entry name" value="Tetracyclin repressor-like, C-terminal domain"/>
    <property type="match status" value="1"/>
</dbReference>
<accession>A0A7Z2VMP3</accession>
<keyword evidence="2" id="KW-0805">Transcription regulation</keyword>
<keyword evidence="1" id="KW-0678">Repressor</keyword>
<dbReference type="KEGG" id="cheb:HH215_24860"/>
<reference evidence="7 8" key="1">
    <citation type="submission" date="2020-04" db="EMBL/GenBank/DDBJ databases">
        <title>Genome sequencing of novel species.</title>
        <authorList>
            <person name="Heo J."/>
            <person name="Kim S.-J."/>
            <person name="Kim J.-S."/>
            <person name="Hong S.-B."/>
            <person name="Kwon S.-W."/>
        </authorList>
    </citation>
    <scope>NUCLEOTIDE SEQUENCE [LARGE SCALE GENOMIC DNA]</scope>
    <source>
        <strain evidence="7 8">MFER-1</strain>
    </source>
</reference>
<dbReference type="RefSeq" id="WP_169282340.1">
    <property type="nucleotide sequence ID" value="NZ_CP051680.1"/>
</dbReference>
<dbReference type="InterPro" id="IPR039538">
    <property type="entry name" value="BetI_C"/>
</dbReference>
<evidence type="ECO:0000256" key="5">
    <source>
        <dbReference type="PROSITE-ProRule" id="PRU00335"/>
    </source>
</evidence>
<dbReference type="InterPro" id="IPR001647">
    <property type="entry name" value="HTH_TetR"/>
</dbReference>
<dbReference type="Pfam" id="PF13977">
    <property type="entry name" value="TetR_C_6"/>
    <property type="match status" value="1"/>
</dbReference>
<keyword evidence="4" id="KW-0804">Transcription</keyword>
<dbReference type="Pfam" id="PF00440">
    <property type="entry name" value="TetR_N"/>
    <property type="match status" value="1"/>
</dbReference>
<keyword evidence="8" id="KW-1185">Reference proteome</keyword>
<dbReference type="Gene3D" id="1.10.357.10">
    <property type="entry name" value="Tetracycline Repressor, domain 2"/>
    <property type="match status" value="1"/>
</dbReference>
<evidence type="ECO:0000313" key="7">
    <source>
        <dbReference type="EMBL" id="QJD86088.1"/>
    </source>
</evidence>
<dbReference type="Proteomes" id="UP000502248">
    <property type="component" value="Chromosome"/>
</dbReference>
<evidence type="ECO:0000256" key="3">
    <source>
        <dbReference type="ARBA" id="ARBA00023125"/>
    </source>
</evidence>
<dbReference type="PANTHER" id="PTHR30055:SF226">
    <property type="entry name" value="HTH-TYPE TRANSCRIPTIONAL REGULATOR PKSA"/>
    <property type="match status" value="1"/>
</dbReference>
<name>A0A7Z2VMP3_9BACL</name>
<dbReference type="PANTHER" id="PTHR30055">
    <property type="entry name" value="HTH-TYPE TRANSCRIPTIONAL REGULATOR RUTR"/>
    <property type="match status" value="1"/>
</dbReference>
<evidence type="ECO:0000313" key="8">
    <source>
        <dbReference type="Proteomes" id="UP000502248"/>
    </source>
</evidence>
<dbReference type="SUPFAM" id="SSF46689">
    <property type="entry name" value="Homeodomain-like"/>
    <property type="match status" value="1"/>
</dbReference>
<dbReference type="InterPro" id="IPR036271">
    <property type="entry name" value="Tet_transcr_reg_TetR-rel_C_sf"/>
</dbReference>
<protein>
    <submittedName>
        <fullName evidence="7">TetR family transcriptional regulator</fullName>
    </submittedName>
</protein>
<dbReference type="GO" id="GO:0000976">
    <property type="term" value="F:transcription cis-regulatory region binding"/>
    <property type="evidence" value="ECO:0007669"/>
    <property type="project" value="TreeGrafter"/>
</dbReference>
<evidence type="ECO:0000256" key="1">
    <source>
        <dbReference type="ARBA" id="ARBA00022491"/>
    </source>
</evidence>
<dbReference type="InterPro" id="IPR009057">
    <property type="entry name" value="Homeodomain-like_sf"/>
</dbReference>